<sequence>MSVKLSKGHRINLSKDTPGLTKVAIGLGWDVNPTDTGTEFDLDVSVFMLGDNGKIPEDEYFVFYNNLKSPDGSVKHWGDNRTGEGKQDDETIEIDLTNVNLSIEELLFVVTIHEAEKRRQNFGQVKNSFIRVYDLNTQEEITKYELEEDFSRETAIEFGRLYKKNSEWRFQAVGTGYNTGLQTFVDKYVYS</sequence>
<reference evidence="3" key="1">
    <citation type="submission" date="2006-06" db="EMBL/GenBank/DDBJ databases">
        <title>Complete sequence of Trichodesmium erythraeum IMS101.</title>
        <authorList>
            <consortium name="US DOE Joint Genome Institute"/>
            <person name="Copeland A."/>
            <person name="Lucas S."/>
            <person name="Lapidus A."/>
            <person name="Barry K."/>
            <person name="Detter J.C."/>
            <person name="Glavina del Rio T."/>
            <person name="Hammon N."/>
            <person name="Israni S."/>
            <person name="Dalin E."/>
            <person name="Tice H."/>
            <person name="Pitluck S."/>
            <person name="Kiss H."/>
            <person name="Munk A.C."/>
            <person name="Brettin T."/>
            <person name="Bruce D."/>
            <person name="Han C."/>
            <person name="Tapia R."/>
            <person name="Gilna P."/>
            <person name="Schmutz J."/>
            <person name="Larimer F."/>
            <person name="Land M."/>
            <person name="Hauser L."/>
            <person name="Kyrpides N."/>
            <person name="Kim E."/>
            <person name="Richardson P."/>
        </authorList>
    </citation>
    <scope>NUCLEOTIDE SEQUENCE [LARGE SCALE GENOMIC DNA]</scope>
    <source>
        <strain evidence="3">IMS101</strain>
    </source>
</reference>
<dbReference type="InterPro" id="IPR003325">
    <property type="entry name" value="TerD"/>
</dbReference>
<dbReference type="RefSeq" id="WP_011614260.1">
    <property type="nucleotide sequence ID" value="NC_008312.1"/>
</dbReference>
<name>Q10UV7_TRIEI</name>
<accession>Q10UV7</accession>
<dbReference type="KEGG" id="ter:Tery_5063"/>
<evidence type="ECO:0000256" key="1">
    <source>
        <dbReference type="ARBA" id="ARBA00008775"/>
    </source>
</evidence>
<dbReference type="Pfam" id="PF02342">
    <property type="entry name" value="TerD"/>
    <property type="match status" value="1"/>
</dbReference>
<dbReference type="AlphaFoldDB" id="Q10UV7"/>
<organism evidence="3">
    <name type="scientific">Trichodesmium erythraeum (strain IMS101)</name>
    <dbReference type="NCBI Taxonomy" id="203124"/>
    <lineage>
        <taxon>Bacteria</taxon>
        <taxon>Bacillati</taxon>
        <taxon>Cyanobacteriota</taxon>
        <taxon>Cyanophyceae</taxon>
        <taxon>Oscillatoriophycideae</taxon>
        <taxon>Oscillatoriales</taxon>
        <taxon>Microcoleaceae</taxon>
        <taxon>Trichodesmium</taxon>
    </lineage>
</organism>
<gene>
    <name evidence="3" type="ordered locus">Tery_5063</name>
</gene>
<dbReference type="CDD" id="cd06974">
    <property type="entry name" value="TerD_like"/>
    <property type="match status" value="1"/>
</dbReference>
<evidence type="ECO:0000313" key="3">
    <source>
        <dbReference type="EMBL" id="ABG53967.1"/>
    </source>
</evidence>
<dbReference type="OrthoDB" id="4123258at2"/>
<proteinExistence type="inferred from homology"/>
<dbReference type="PANTHER" id="PTHR32097:SF4">
    <property type="entry name" value="GENERAL STRESS PROTEIN 16U"/>
    <property type="match status" value="1"/>
</dbReference>
<protein>
    <submittedName>
        <fullName evidence="3">Stress protein</fullName>
    </submittedName>
</protein>
<feature type="domain" description="TerD" evidence="2">
    <location>
        <begin position="1"/>
        <end position="188"/>
    </location>
</feature>
<evidence type="ECO:0000259" key="2">
    <source>
        <dbReference type="Pfam" id="PF02342"/>
    </source>
</evidence>
<dbReference type="Gene3D" id="2.60.60.30">
    <property type="entry name" value="sav2460 like domains"/>
    <property type="match status" value="1"/>
</dbReference>
<dbReference type="eggNOG" id="COG2310">
    <property type="taxonomic scope" value="Bacteria"/>
</dbReference>
<comment type="similarity">
    <text evidence="1">Belongs to the CAPAB/TerDEXZ family.</text>
</comment>
<dbReference type="InterPro" id="IPR051324">
    <property type="entry name" value="Stress/Tellurium_Resist"/>
</dbReference>
<dbReference type="HOGENOM" id="CLU_055120_2_0_3"/>
<dbReference type="EMBL" id="CP000393">
    <property type="protein sequence ID" value="ABG53967.1"/>
    <property type="molecule type" value="Genomic_DNA"/>
</dbReference>
<dbReference type="PANTHER" id="PTHR32097">
    <property type="entry name" value="CAMP-BINDING PROTEIN 1-RELATED"/>
    <property type="match status" value="1"/>
</dbReference>